<reference evidence="7 8" key="1">
    <citation type="journal article" date="2008" name="Nature">
        <title>Genome analysis of the platypus reveals unique signatures of evolution.</title>
        <authorList>
            <person name="Warren W.C."/>
            <person name="Hillier L.W."/>
            <person name="Marshall Graves J.A."/>
            <person name="Birney E."/>
            <person name="Ponting C.P."/>
            <person name="Grutzner F."/>
            <person name="Belov K."/>
            <person name="Miller W."/>
            <person name="Clarke L."/>
            <person name="Chinwalla A.T."/>
            <person name="Yang S.P."/>
            <person name="Heger A."/>
            <person name="Locke D.P."/>
            <person name="Miethke P."/>
            <person name="Waters P.D."/>
            <person name="Veyrunes F."/>
            <person name="Fulton L."/>
            <person name="Fulton B."/>
            <person name="Graves T."/>
            <person name="Wallis J."/>
            <person name="Puente X.S."/>
            <person name="Lopez-Otin C."/>
            <person name="Ordonez G.R."/>
            <person name="Eichler E.E."/>
            <person name="Chen L."/>
            <person name="Cheng Z."/>
            <person name="Deakin J.E."/>
            <person name="Alsop A."/>
            <person name="Thompson K."/>
            <person name="Kirby P."/>
            <person name="Papenfuss A.T."/>
            <person name="Wakefield M.J."/>
            <person name="Olender T."/>
            <person name="Lancet D."/>
            <person name="Huttley G.A."/>
            <person name="Smit A.F."/>
            <person name="Pask A."/>
            <person name="Temple-Smith P."/>
            <person name="Batzer M.A."/>
            <person name="Walker J.A."/>
            <person name="Konkel M.K."/>
            <person name="Harris R.S."/>
            <person name="Whittington C.M."/>
            <person name="Wong E.S."/>
            <person name="Gemmell N.J."/>
            <person name="Buschiazzo E."/>
            <person name="Vargas Jentzsch I.M."/>
            <person name="Merkel A."/>
            <person name="Schmitz J."/>
            <person name="Zemann A."/>
            <person name="Churakov G."/>
            <person name="Kriegs J.O."/>
            <person name="Brosius J."/>
            <person name="Murchison E.P."/>
            <person name="Sachidanandam R."/>
            <person name="Smith C."/>
            <person name="Hannon G.J."/>
            <person name="Tsend-Ayush E."/>
            <person name="McMillan D."/>
            <person name="Attenborough R."/>
            <person name="Rens W."/>
            <person name="Ferguson-Smith M."/>
            <person name="Lefevre C.M."/>
            <person name="Sharp J.A."/>
            <person name="Nicholas K.R."/>
            <person name="Ray D.A."/>
            <person name="Kube M."/>
            <person name="Reinhardt R."/>
            <person name="Pringle T.H."/>
            <person name="Taylor J."/>
            <person name="Jones R.C."/>
            <person name="Nixon B."/>
            <person name="Dacheux J.L."/>
            <person name="Niwa H."/>
            <person name="Sekita Y."/>
            <person name="Huang X."/>
            <person name="Stark A."/>
            <person name="Kheradpour P."/>
            <person name="Kellis M."/>
            <person name="Flicek P."/>
            <person name="Chen Y."/>
            <person name="Webber C."/>
            <person name="Hardison R."/>
            <person name="Nelson J."/>
            <person name="Hallsworth-Pepin K."/>
            <person name="Delehaunty K."/>
            <person name="Markovic C."/>
            <person name="Minx P."/>
            <person name="Feng Y."/>
            <person name="Kremitzki C."/>
            <person name="Mitreva M."/>
            <person name="Glasscock J."/>
            <person name="Wylie T."/>
            <person name="Wohldmann P."/>
            <person name="Thiru P."/>
            <person name="Nhan M.N."/>
            <person name="Pohl C.S."/>
            <person name="Smith S.M."/>
            <person name="Hou S."/>
            <person name="Nefedov M."/>
            <person name="de Jong P.J."/>
            <person name="Renfree M.B."/>
            <person name="Mardis E.R."/>
            <person name="Wilson R.K."/>
        </authorList>
    </citation>
    <scope>NUCLEOTIDE SEQUENCE [LARGE SCALE GENOMIC DNA]</scope>
    <source>
        <strain evidence="7 8">Glennie</strain>
    </source>
</reference>
<dbReference type="SMART" id="SM00409">
    <property type="entry name" value="IG"/>
    <property type="match status" value="2"/>
</dbReference>
<dbReference type="Proteomes" id="UP000002279">
    <property type="component" value="Chromosome 6"/>
</dbReference>
<accession>A0A6I8P9M3</accession>
<keyword evidence="3 5" id="KW-0472">Membrane</keyword>
<evidence type="ECO:0000313" key="7">
    <source>
        <dbReference type="Ensembl" id="ENSOANP00000049519.1"/>
    </source>
</evidence>
<dbReference type="AlphaFoldDB" id="A0A6I8P9M3"/>
<feature type="transmembrane region" description="Helical" evidence="5">
    <location>
        <begin position="396"/>
        <end position="419"/>
    </location>
</feature>
<dbReference type="Pfam" id="PF07679">
    <property type="entry name" value="I-set"/>
    <property type="match status" value="1"/>
</dbReference>
<dbReference type="PANTHER" id="PTHR12080">
    <property type="entry name" value="SIGNALING LYMPHOCYTIC ACTIVATION MOLECULE"/>
    <property type="match status" value="1"/>
</dbReference>
<feature type="transmembrane region" description="Helical" evidence="5">
    <location>
        <begin position="363"/>
        <end position="384"/>
    </location>
</feature>
<evidence type="ECO:0000313" key="8">
    <source>
        <dbReference type="Proteomes" id="UP000002279"/>
    </source>
</evidence>
<evidence type="ECO:0000256" key="1">
    <source>
        <dbReference type="ARBA" id="ARBA00004370"/>
    </source>
</evidence>
<evidence type="ECO:0000256" key="2">
    <source>
        <dbReference type="ARBA" id="ARBA00022729"/>
    </source>
</evidence>
<dbReference type="OMA" id="IWMQEEG"/>
<dbReference type="OrthoDB" id="10012075at2759"/>
<keyword evidence="5" id="KW-0812">Transmembrane</keyword>
<keyword evidence="4" id="KW-0325">Glycoprotein</keyword>
<dbReference type="Gene3D" id="2.60.40.10">
    <property type="entry name" value="Immunoglobulins"/>
    <property type="match status" value="2"/>
</dbReference>
<feature type="transmembrane region" description="Helical" evidence="5">
    <location>
        <begin position="288"/>
        <end position="315"/>
    </location>
</feature>
<evidence type="ECO:0000256" key="5">
    <source>
        <dbReference type="SAM" id="Phobius"/>
    </source>
</evidence>
<sequence>MMQVSDQVFFPSILLLMLKDFSPGSAVESLEKRIFAAVGSSVLFPAPEIRSHLKIIQWEFINNHPLQLIVEYQLDSSKAIVYGPYKGRVDFNESTGYLLLKNVQKKDNGIYKVVINLEEKKAQKVSLTVIEPVTQPQLRSNLSLDGSTLWLSCDVSGDRITIVWMRNEEPIPPEECYQQSEDQKHLGIINLEKSDCGNFSCNASNEISWRQATLFVTFEGIPAALQQAQKMSAVALMLGVIAALGFVSLCCQSAKPKPGHAASLSQNHNFAKHHRSKRNFFNWNGEEWRYFICFLQATVCLSSGLLFAVTIIWMAQQGVSVFLIFLILALTWVMMVTLTVVVWDPKRLRTFTGRRTIRIILDATAPGGVILVMVLAGFFLMNIRDLEEKGCSSTDMIASFIIPLVLSLIPFLFFLFYHIKRRKKKETRNNPPGGEEN</sequence>
<organism evidence="7 8">
    <name type="scientific">Ornithorhynchus anatinus</name>
    <name type="common">Duckbill platypus</name>
    <dbReference type="NCBI Taxonomy" id="9258"/>
    <lineage>
        <taxon>Eukaryota</taxon>
        <taxon>Metazoa</taxon>
        <taxon>Chordata</taxon>
        <taxon>Craniata</taxon>
        <taxon>Vertebrata</taxon>
        <taxon>Euteleostomi</taxon>
        <taxon>Mammalia</taxon>
        <taxon>Monotremata</taxon>
        <taxon>Ornithorhynchidae</taxon>
        <taxon>Ornithorhynchus</taxon>
    </lineage>
</organism>
<dbReference type="SMART" id="SM00408">
    <property type="entry name" value="IGc2"/>
    <property type="match status" value="1"/>
</dbReference>
<dbReference type="RefSeq" id="XP_028923815.1">
    <property type="nucleotide sequence ID" value="XM_029067982.2"/>
</dbReference>
<evidence type="ECO:0000259" key="6">
    <source>
        <dbReference type="PROSITE" id="PS50835"/>
    </source>
</evidence>
<protein>
    <recommendedName>
        <fullName evidence="6">Ig-like domain-containing protein</fullName>
    </recommendedName>
</protein>
<dbReference type="InterPro" id="IPR007110">
    <property type="entry name" value="Ig-like_dom"/>
</dbReference>
<name>A0A6I8P9M3_ORNAN</name>
<comment type="subcellular location">
    <subcellularLocation>
        <location evidence="1">Membrane</location>
    </subcellularLocation>
</comment>
<dbReference type="InterPro" id="IPR015631">
    <property type="entry name" value="CD2/SLAM_rcpt"/>
</dbReference>
<dbReference type="Pfam" id="PF07686">
    <property type="entry name" value="V-set"/>
    <property type="match status" value="1"/>
</dbReference>
<dbReference type="GO" id="GO:0005911">
    <property type="term" value="C:cell-cell junction"/>
    <property type="evidence" value="ECO:0000318"/>
    <property type="project" value="GO_Central"/>
</dbReference>
<dbReference type="GeneID" id="100681856"/>
<dbReference type="GO" id="GO:0006955">
    <property type="term" value="P:immune response"/>
    <property type="evidence" value="ECO:0000318"/>
    <property type="project" value="GO_Central"/>
</dbReference>
<proteinExistence type="predicted"/>
<dbReference type="PROSITE" id="PS50835">
    <property type="entry name" value="IG_LIKE"/>
    <property type="match status" value="1"/>
</dbReference>
<evidence type="ECO:0000256" key="4">
    <source>
        <dbReference type="ARBA" id="ARBA00023180"/>
    </source>
</evidence>
<dbReference type="GeneTree" id="ENSGT00940000159186"/>
<dbReference type="GO" id="GO:0016020">
    <property type="term" value="C:membrane"/>
    <property type="evidence" value="ECO:0007669"/>
    <property type="project" value="UniProtKB-SubCell"/>
</dbReference>
<dbReference type="InterPro" id="IPR013783">
    <property type="entry name" value="Ig-like_fold"/>
</dbReference>
<reference evidence="7" key="2">
    <citation type="submission" date="2025-08" db="UniProtKB">
        <authorList>
            <consortium name="Ensembl"/>
        </authorList>
    </citation>
    <scope>IDENTIFICATION</scope>
    <source>
        <strain evidence="7">Glennie</strain>
    </source>
</reference>
<keyword evidence="2" id="KW-0732">Signal</keyword>
<dbReference type="InterPro" id="IPR013106">
    <property type="entry name" value="Ig_V-set"/>
</dbReference>
<dbReference type="SUPFAM" id="SSF48726">
    <property type="entry name" value="Immunoglobulin"/>
    <property type="match status" value="2"/>
</dbReference>
<dbReference type="InterPro" id="IPR003599">
    <property type="entry name" value="Ig_sub"/>
</dbReference>
<dbReference type="KEGG" id="oaa:100681856"/>
<dbReference type="Bgee" id="ENSOANG00000022095">
    <property type="expression patterns" value="Expressed in ovary and 8 other cell types or tissues"/>
</dbReference>
<feature type="transmembrane region" description="Helical" evidence="5">
    <location>
        <begin position="321"/>
        <end position="343"/>
    </location>
</feature>
<dbReference type="InterPro" id="IPR003598">
    <property type="entry name" value="Ig_sub2"/>
</dbReference>
<dbReference type="InterPro" id="IPR036179">
    <property type="entry name" value="Ig-like_dom_sf"/>
</dbReference>
<dbReference type="Ensembl" id="ENSOANT00000056907.1">
    <property type="protein sequence ID" value="ENSOANP00000049519.1"/>
    <property type="gene ID" value="ENSOANG00000022095.2"/>
</dbReference>
<gene>
    <name evidence="7" type="primary">LOC100681856</name>
</gene>
<dbReference type="InParanoid" id="A0A6I8P9M3"/>
<dbReference type="InterPro" id="IPR013098">
    <property type="entry name" value="Ig_I-set"/>
</dbReference>
<feature type="transmembrane region" description="Helical" evidence="5">
    <location>
        <begin position="231"/>
        <end position="251"/>
    </location>
</feature>
<keyword evidence="5" id="KW-1133">Transmembrane helix</keyword>
<feature type="domain" description="Ig-like" evidence="6">
    <location>
        <begin position="132"/>
        <end position="217"/>
    </location>
</feature>
<evidence type="ECO:0000256" key="3">
    <source>
        <dbReference type="ARBA" id="ARBA00023136"/>
    </source>
</evidence>
<keyword evidence="8" id="KW-1185">Reference proteome</keyword>
<reference evidence="7" key="3">
    <citation type="submission" date="2025-09" db="UniProtKB">
        <authorList>
            <consortium name="Ensembl"/>
        </authorList>
    </citation>
    <scope>IDENTIFICATION</scope>
    <source>
        <strain evidence="7">Glennie</strain>
    </source>
</reference>
<dbReference type="PANTHER" id="PTHR12080:SF59">
    <property type="entry name" value="HEPATIC AND GLIAL CELL ADHESION MOLECULE"/>
    <property type="match status" value="1"/>
</dbReference>